<keyword evidence="2" id="KW-1185">Reference proteome</keyword>
<organism evidence="1 2">
    <name type="scientific">Solanum tuberosum</name>
    <name type="common">Potato</name>
    <dbReference type="NCBI Taxonomy" id="4113"/>
    <lineage>
        <taxon>Eukaryota</taxon>
        <taxon>Viridiplantae</taxon>
        <taxon>Streptophyta</taxon>
        <taxon>Embryophyta</taxon>
        <taxon>Tracheophyta</taxon>
        <taxon>Spermatophyta</taxon>
        <taxon>Magnoliopsida</taxon>
        <taxon>eudicotyledons</taxon>
        <taxon>Gunneridae</taxon>
        <taxon>Pentapetalae</taxon>
        <taxon>asterids</taxon>
        <taxon>lamiids</taxon>
        <taxon>Solanales</taxon>
        <taxon>Solanaceae</taxon>
        <taxon>Solanoideae</taxon>
        <taxon>Solaneae</taxon>
        <taxon>Solanum</taxon>
    </lineage>
</organism>
<dbReference type="Gramene" id="PGSC0003DMT400057714">
    <property type="protein sequence ID" value="PGSC0003DMT400057714"/>
    <property type="gene ID" value="PGSC0003DMG400022407"/>
</dbReference>
<dbReference type="InParanoid" id="M1C1I5"/>
<evidence type="ECO:0000313" key="2">
    <source>
        <dbReference type="Proteomes" id="UP000011115"/>
    </source>
</evidence>
<dbReference type="HOGENOM" id="CLU_2417497_0_0_1"/>
<accession>M1C1I5</accession>
<dbReference type="PaxDb" id="4113-PGSC0003DMT400057714"/>
<dbReference type="EnsemblPlants" id="PGSC0003DMT400057714">
    <property type="protein sequence ID" value="PGSC0003DMT400057714"/>
    <property type="gene ID" value="PGSC0003DMG400022407"/>
</dbReference>
<reference evidence="1" key="2">
    <citation type="submission" date="2015-06" db="UniProtKB">
        <authorList>
            <consortium name="EnsemblPlants"/>
        </authorList>
    </citation>
    <scope>IDENTIFICATION</scope>
    <source>
        <strain evidence="1">DM1-3 516 R44</strain>
    </source>
</reference>
<reference evidence="2" key="1">
    <citation type="journal article" date="2011" name="Nature">
        <title>Genome sequence and analysis of the tuber crop potato.</title>
        <authorList>
            <consortium name="The Potato Genome Sequencing Consortium"/>
        </authorList>
    </citation>
    <scope>NUCLEOTIDE SEQUENCE [LARGE SCALE GENOMIC DNA]</scope>
    <source>
        <strain evidence="2">cv. DM1-3 516 R44</strain>
    </source>
</reference>
<proteinExistence type="predicted"/>
<sequence length="92" mass="11007">MRRTFKIRQDRRVWLVDFVGGDPYKVYSKCWVKEPMKFRGFRAEKRRRKFRRKKSGTASTLRSWFPDLGISVSHHGAISEHSALKVVFETKF</sequence>
<dbReference type="AlphaFoldDB" id="M1C1I5"/>
<evidence type="ECO:0000313" key="1">
    <source>
        <dbReference type="EnsemblPlants" id="PGSC0003DMT400057714"/>
    </source>
</evidence>
<name>M1C1I5_SOLTU</name>
<protein>
    <submittedName>
        <fullName evidence="1">Uncharacterized protein</fullName>
    </submittedName>
</protein>
<dbReference type="Proteomes" id="UP000011115">
    <property type="component" value="Unassembled WGS sequence"/>
</dbReference>